<gene>
    <name evidence="3" type="ORF">CITCOLO1_LOCUS3094</name>
</gene>
<reference evidence="3 4" key="1">
    <citation type="submission" date="2024-03" db="EMBL/GenBank/DDBJ databases">
        <authorList>
            <person name="Gkanogiannis A."/>
            <person name="Becerra Lopez-Lavalle L."/>
        </authorList>
    </citation>
    <scope>NUCLEOTIDE SEQUENCE [LARGE SCALE GENOMIC DNA]</scope>
</reference>
<proteinExistence type="predicted"/>
<dbReference type="Proteomes" id="UP001642487">
    <property type="component" value="Chromosome 10"/>
</dbReference>
<dbReference type="EMBL" id="OZ021744">
    <property type="protein sequence ID" value="CAK9311434.1"/>
    <property type="molecule type" value="Genomic_DNA"/>
</dbReference>
<dbReference type="SUPFAM" id="SSF57997">
    <property type="entry name" value="Tropomyosin"/>
    <property type="match status" value="1"/>
</dbReference>
<feature type="coiled-coil region" evidence="1">
    <location>
        <begin position="298"/>
        <end position="518"/>
    </location>
</feature>
<keyword evidence="4" id="KW-1185">Reference proteome</keyword>
<dbReference type="InterPro" id="IPR039976">
    <property type="entry name" value="WIT1/WIT2"/>
</dbReference>
<dbReference type="PANTHER" id="PTHR35705:SF2">
    <property type="entry name" value="WPP DOMAIN-INTERACTING TAIL-ANCHORED PROTEIN 2"/>
    <property type="match status" value="1"/>
</dbReference>
<protein>
    <recommendedName>
        <fullName evidence="2">WIT1/2 N-terminal helical bundle domain-containing protein</fullName>
    </recommendedName>
</protein>
<feature type="domain" description="WIT1/2 N-terminal helical bundle" evidence="2">
    <location>
        <begin position="31"/>
        <end position="168"/>
    </location>
</feature>
<organism evidence="3 4">
    <name type="scientific">Citrullus colocynthis</name>
    <name type="common">colocynth</name>
    <dbReference type="NCBI Taxonomy" id="252529"/>
    <lineage>
        <taxon>Eukaryota</taxon>
        <taxon>Viridiplantae</taxon>
        <taxon>Streptophyta</taxon>
        <taxon>Embryophyta</taxon>
        <taxon>Tracheophyta</taxon>
        <taxon>Spermatophyta</taxon>
        <taxon>Magnoliopsida</taxon>
        <taxon>eudicotyledons</taxon>
        <taxon>Gunneridae</taxon>
        <taxon>Pentapetalae</taxon>
        <taxon>rosids</taxon>
        <taxon>fabids</taxon>
        <taxon>Cucurbitales</taxon>
        <taxon>Cucurbitaceae</taxon>
        <taxon>Benincaseae</taxon>
        <taxon>Citrullus</taxon>
    </lineage>
</organism>
<keyword evidence="1" id="KW-0175">Coiled coil</keyword>
<sequence length="614" mass="70567">MDLVLVRLSLGMMDENACNKESQGLEMQEMENTMKTLTKLELDLAYSSEKLMNLHVLLMCLLAQENDFEALDLENDYIPDDSFGKVLAFDILSGFLDSEVRELDSFMDTLEAEIIDARGMVSSCRHSSEVFNVVEEKLIDSEKSLVQSQQQILEVKMQLTKLQRIVLSSGNWRLEDPVMSSRNDQVLNINGKSNTMTEQQRHILRILEKSLARELDLEKKLSESKQREEELRMKLHYTEQVALRMEEAAEVVWGRFLEADNSVEILMGISKELVGRLQVVQFNLHGSFQRENEIKTKCHDWTEQLKAKEVAIQKLEERNAELLIAKNAELDKLKEEVKFLEEQLKESRLDLKSAYDENEASQDQLIEMENLVESLKESICMSENRAESVEAKLTQLQETNLELTEEVSFLKDSASNKEKKVGSLEKQLRELEIQLKHAKSSSEASQEQQNMLYSAIWDMETLIEDLKSKVSKAESRTDSAEEHCIILSETNFELSKELTSLRTRVEFLEKALDQANGEKYTNANKINLSSKFIMDMVLQLAVERDRIQSQLSILTNDNKVLIEKLKNVREGASIVTCDRGDYDEKERKRSKRQITKAPESTFKCWAKGTSVSIS</sequence>
<dbReference type="PANTHER" id="PTHR35705">
    <property type="entry name" value="WPP DOMAIN-INTERACTING TAIL-ANCHORED PROTEIN 1"/>
    <property type="match status" value="1"/>
</dbReference>
<dbReference type="Pfam" id="PF26581">
    <property type="entry name" value="WIT1_2_N"/>
    <property type="match status" value="1"/>
</dbReference>
<dbReference type="InterPro" id="IPR058610">
    <property type="entry name" value="WIT1_2_N"/>
</dbReference>
<evidence type="ECO:0000313" key="3">
    <source>
        <dbReference type="EMBL" id="CAK9311434.1"/>
    </source>
</evidence>
<evidence type="ECO:0000313" key="4">
    <source>
        <dbReference type="Proteomes" id="UP001642487"/>
    </source>
</evidence>
<evidence type="ECO:0000256" key="1">
    <source>
        <dbReference type="SAM" id="Coils"/>
    </source>
</evidence>
<accession>A0ABP0XTD7</accession>
<evidence type="ECO:0000259" key="2">
    <source>
        <dbReference type="Pfam" id="PF26581"/>
    </source>
</evidence>
<name>A0ABP0XTD7_9ROSI</name>